<keyword evidence="2" id="KW-0812">Transmembrane</keyword>
<dbReference type="InterPro" id="IPR001387">
    <property type="entry name" value="Cro/C1-type_HTH"/>
</dbReference>
<feature type="transmembrane region" description="Helical" evidence="2">
    <location>
        <begin position="110"/>
        <end position="130"/>
    </location>
</feature>
<keyword evidence="5" id="KW-1185">Reference proteome</keyword>
<dbReference type="SUPFAM" id="SSF47413">
    <property type="entry name" value="lambda repressor-like DNA-binding domains"/>
    <property type="match status" value="1"/>
</dbReference>
<dbReference type="EMBL" id="JBHSGB010000013">
    <property type="protein sequence ID" value="MFC4656262.1"/>
    <property type="molecule type" value="Genomic_DNA"/>
</dbReference>
<keyword evidence="2" id="KW-0472">Membrane</keyword>
<dbReference type="Gene3D" id="1.10.260.40">
    <property type="entry name" value="lambda repressor-like DNA-binding domains"/>
    <property type="match status" value="1"/>
</dbReference>
<proteinExistence type="predicted"/>
<dbReference type="RefSeq" id="WP_377335153.1">
    <property type="nucleotide sequence ID" value="NZ_JBHSGB010000013.1"/>
</dbReference>
<name>A0ABV9JPR4_9GAMM</name>
<dbReference type="CDD" id="cd00093">
    <property type="entry name" value="HTH_XRE"/>
    <property type="match status" value="1"/>
</dbReference>
<evidence type="ECO:0000313" key="4">
    <source>
        <dbReference type="EMBL" id="MFC4656262.1"/>
    </source>
</evidence>
<dbReference type="Pfam" id="PF13413">
    <property type="entry name" value="HTH_25"/>
    <property type="match status" value="1"/>
</dbReference>
<organism evidence="4 5">
    <name type="scientific">Rheinheimera marina</name>
    <dbReference type="NCBI Taxonomy" id="1774958"/>
    <lineage>
        <taxon>Bacteria</taxon>
        <taxon>Pseudomonadati</taxon>
        <taxon>Pseudomonadota</taxon>
        <taxon>Gammaproteobacteria</taxon>
        <taxon>Chromatiales</taxon>
        <taxon>Chromatiaceae</taxon>
        <taxon>Rheinheimera</taxon>
    </lineage>
</organism>
<sequence>MITELEQTALTVGQCLKQAREQQQLTAQQVALQLNLKTSLIEDLESDRFDAKLSPTFYRGYLRSYAKLLKLPEKALLEQYSKEHKGQQPAPSLTRSFSKRTAKEATDIRYIWLTWLVVVSFVVLLVMYFWQNRFDGQAVSAPLPMVEAEQTAQQQEENANAAGWTNEADNGVTASDSAVAEDTGTESGLSDTAQTTGEVAEQLAAPLPTTAPATTVSTTTEAATTVPQITAEPEVNNSPAQQSETLPQNQTEPAVVTTETPTPTATQTEQNTANLNSPAAAEVSANTTATQHDDSSLSLTFSGDCWVEITDAAGKRLAFGARSAGESLTLSGVAPVKVLLGNAASVQLSFNGQAVDLSGYAQGRVARLTLGQ</sequence>
<feature type="compositionally biased region" description="Polar residues" evidence="1">
    <location>
        <begin position="284"/>
        <end position="296"/>
    </location>
</feature>
<feature type="region of interest" description="Disordered" evidence="1">
    <location>
        <begin position="177"/>
        <end position="196"/>
    </location>
</feature>
<evidence type="ECO:0000256" key="1">
    <source>
        <dbReference type="SAM" id="MobiDB-lite"/>
    </source>
</evidence>
<accession>A0ABV9JPR4</accession>
<evidence type="ECO:0000259" key="3">
    <source>
        <dbReference type="Pfam" id="PF13464"/>
    </source>
</evidence>
<gene>
    <name evidence="4" type="ORF">ACFO3I_14695</name>
</gene>
<comment type="caution">
    <text evidence="4">The sequence shown here is derived from an EMBL/GenBank/DDBJ whole genome shotgun (WGS) entry which is preliminary data.</text>
</comment>
<feature type="domain" description="Cytoskeleton protein RodZ-like C-terminal" evidence="3">
    <location>
        <begin position="299"/>
        <end position="369"/>
    </location>
</feature>
<dbReference type="PANTHER" id="PTHR34475">
    <property type="match status" value="1"/>
</dbReference>
<dbReference type="InterPro" id="IPR050400">
    <property type="entry name" value="Bact_Cytoskel_RodZ"/>
</dbReference>
<dbReference type="Proteomes" id="UP001595962">
    <property type="component" value="Unassembled WGS sequence"/>
</dbReference>
<dbReference type="InterPro" id="IPR010982">
    <property type="entry name" value="Lambda_DNA-bd_dom_sf"/>
</dbReference>
<evidence type="ECO:0000256" key="2">
    <source>
        <dbReference type="SAM" id="Phobius"/>
    </source>
</evidence>
<protein>
    <submittedName>
        <fullName evidence="4">RodZ domain-containing protein</fullName>
    </submittedName>
</protein>
<evidence type="ECO:0000313" key="5">
    <source>
        <dbReference type="Proteomes" id="UP001595962"/>
    </source>
</evidence>
<feature type="compositionally biased region" description="Low complexity" evidence="1">
    <location>
        <begin position="250"/>
        <end position="274"/>
    </location>
</feature>
<dbReference type="InterPro" id="IPR025194">
    <property type="entry name" value="RodZ-like_C"/>
</dbReference>
<feature type="region of interest" description="Disordered" evidence="1">
    <location>
        <begin position="230"/>
        <end position="296"/>
    </location>
</feature>
<feature type="compositionally biased region" description="Polar residues" evidence="1">
    <location>
        <begin position="235"/>
        <end position="249"/>
    </location>
</feature>
<dbReference type="Pfam" id="PF13464">
    <property type="entry name" value="RodZ_C"/>
    <property type="match status" value="1"/>
</dbReference>
<keyword evidence="2" id="KW-1133">Transmembrane helix</keyword>
<dbReference type="PANTHER" id="PTHR34475:SF1">
    <property type="entry name" value="CYTOSKELETON PROTEIN RODZ"/>
    <property type="match status" value="1"/>
</dbReference>
<reference evidence="5" key="1">
    <citation type="journal article" date="2019" name="Int. J. Syst. Evol. Microbiol.">
        <title>The Global Catalogue of Microorganisms (GCM) 10K type strain sequencing project: providing services to taxonomists for standard genome sequencing and annotation.</title>
        <authorList>
            <consortium name="The Broad Institute Genomics Platform"/>
            <consortium name="The Broad Institute Genome Sequencing Center for Infectious Disease"/>
            <person name="Wu L."/>
            <person name="Ma J."/>
        </authorList>
    </citation>
    <scope>NUCLEOTIDE SEQUENCE [LARGE SCALE GENOMIC DNA]</scope>
    <source>
        <strain evidence="5">DT28</strain>
    </source>
</reference>
<feature type="compositionally biased region" description="Polar residues" evidence="1">
    <location>
        <begin position="185"/>
        <end position="196"/>
    </location>
</feature>